<feature type="compositionally biased region" description="Low complexity" evidence="1">
    <location>
        <begin position="59"/>
        <end position="78"/>
    </location>
</feature>
<dbReference type="GeneID" id="92077425"/>
<keyword evidence="3" id="KW-1185">Reference proteome</keyword>
<evidence type="ECO:0000313" key="2">
    <source>
        <dbReference type="EMBL" id="KAK7952413.1"/>
    </source>
</evidence>
<reference evidence="2 3" key="1">
    <citation type="submission" date="2023-01" db="EMBL/GenBank/DDBJ databases">
        <title>Analysis of 21 Apiospora genomes using comparative genomics revels a genus with tremendous synthesis potential of carbohydrate active enzymes and secondary metabolites.</title>
        <authorList>
            <person name="Sorensen T."/>
        </authorList>
    </citation>
    <scope>NUCLEOTIDE SEQUENCE [LARGE SCALE GENOMIC DNA]</scope>
    <source>
        <strain evidence="2 3">CBS 24483</strain>
    </source>
</reference>
<proteinExistence type="predicted"/>
<dbReference type="Proteomes" id="UP001391051">
    <property type="component" value="Unassembled WGS sequence"/>
</dbReference>
<feature type="region of interest" description="Disordered" evidence="1">
    <location>
        <begin position="1"/>
        <end position="117"/>
    </location>
</feature>
<evidence type="ECO:0000256" key="1">
    <source>
        <dbReference type="SAM" id="MobiDB-lite"/>
    </source>
</evidence>
<name>A0ABR1QEX8_9PEZI</name>
<evidence type="ECO:0000313" key="3">
    <source>
        <dbReference type="Proteomes" id="UP001391051"/>
    </source>
</evidence>
<dbReference type="RefSeq" id="XP_066700475.1">
    <property type="nucleotide sequence ID" value="XM_066844363.1"/>
</dbReference>
<sequence length="117" mass="11976">MADSIPAFFQSLLPTTRAPAPRAPTRLASESRTIGGTQGSALANTQETSSPSSAYTPEAPMTTTSAGASGAGNSSTPGVTSEADPDEIRRLRNQFLNDRFGAPGKKGGRNGRPQPGS</sequence>
<organism evidence="2 3">
    <name type="scientific">Apiospora aurea</name>
    <dbReference type="NCBI Taxonomy" id="335848"/>
    <lineage>
        <taxon>Eukaryota</taxon>
        <taxon>Fungi</taxon>
        <taxon>Dikarya</taxon>
        <taxon>Ascomycota</taxon>
        <taxon>Pezizomycotina</taxon>
        <taxon>Sordariomycetes</taxon>
        <taxon>Xylariomycetidae</taxon>
        <taxon>Amphisphaeriales</taxon>
        <taxon>Apiosporaceae</taxon>
        <taxon>Apiospora</taxon>
    </lineage>
</organism>
<gene>
    <name evidence="2" type="ORF">PG986_008141</name>
</gene>
<feature type="compositionally biased region" description="Polar residues" evidence="1">
    <location>
        <begin position="30"/>
        <end position="55"/>
    </location>
</feature>
<comment type="caution">
    <text evidence="2">The sequence shown here is derived from an EMBL/GenBank/DDBJ whole genome shotgun (WGS) entry which is preliminary data.</text>
</comment>
<feature type="compositionally biased region" description="Low complexity" evidence="1">
    <location>
        <begin position="12"/>
        <end position="28"/>
    </location>
</feature>
<dbReference type="EMBL" id="JAQQWE010000005">
    <property type="protein sequence ID" value="KAK7952413.1"/>
    <property type="molecule type" value="Genomic_DNA"/>
</dbReference>
<protein>
    <submittedName>
        <fullName evidence="2">Uncharacterized protein</fullName>
    </submittedName>
</protein>
<accession>A0ABR1QEX8</accession>